<sequence length="153" mass="16527">MTRLLRESNPIPGEIPGFLPQHEDASGSFVVTGERNPLPISNYLLTNSGIYVPARGTNEGAQKSQSIGANTFNVRTLSVNTSPIEITGSLSDKRKMLVRVVDGIVYIGPQNTVTVNNGFPILAGETVVFEISSNLRVFGIAATHQIIKIMEMD</sequence>
<protein>
    <submittedName>
        <fullName evidence="1">Uncharacterized protein</fullName>
    </submittedName>
</protein>
<accession>A0A1X9MF92</accession>
<dbReference type="KEGG" id="bkw:BkAM31D_21025"/>
<organism evidence="1 2">
    <name type="scientific">Halalkalibacter krulwichiae</name>
    <dbReference type="NCBI Taxonomy" id="199441"/>
    <lineage>
        <taxon>Bacteria</taxon>
        <taxon>Bacillati</taxon>
        <taxon>Bacillota</taxon>
        <taxon>Bacilli</taxon>
        <taxon>Bacillales</taxon>
        <taxon>Bacillaceae</taxon>
        <taxon>Halalkalibacter</taxon>
    </lineage>
</organism>
<evidence type="ECO:0000313" key="2">
    <source>
        <dbReference type="Proteomes" id="UP000193006"/>
    </source>
</evidence>
<keyword evidence="2" id="KW-1185">Reference proteome</keyword>
<dbReference type="EMBL" id="CP020814">
    <property type="protein sequence ID" value="ARK32125.1"/>
    <property type="molecule type" value="Genomic_DNA"/>
</dbReference>
<proteinExistence type="predicted"/>
<dbReference type="STRING" id="199441.BkAM31D_21025"/>
<dbReference type="Proteomes" id="UP000193006">
    <property type="component" value="Chromosome"/>
</dbReference>
<gene>
    <name evidence="1" type="ORF">BkAM31D_21025</name>
</gene>
<name>A0A1X9MF92_9BACI</name>
<reference evidence="1 2" key="1">
    <citation type="submission" date="2017-04" db="EMBL/GenBank/DDBJ databases">
        <title>Bacillus krulwichiae AM31D Genome sequencing and assembly.</title>
        <authorList>
            <person name="Krulwich T.A."/>
            <person name="Anastor L."/>
            <person name="Ehrlich R."/>
            <person name="Ehrlich G.D."/>
            <person name="Janto B."/>
        </authorList>
    </citation>
    <scope>NUCLEOTIDE SEQUENCE [LARGE SCALE GENOMIC DNA]</scope>
    <source>
        <strain evidence="1 2">AM31D</strain>
    </source>
</reference>
<dbReference type="RefSeq" id="WP_066160366.1">
    <property type="nucleotide sequence ID" value="NZ_CP020814.1"/>
</dbReference>
<dbReference type="AlphaFoldDB" id="A0A1X9MF92"/>
<evidence type="ECO:0000313" key="1">
    <source>
        <dbReference type="EMBL" id="ARK32125.1"/>
    </source>
</evidence>